<dbReference type="EMBL" id="HBGN01024877">
    <property type="protein sequence ID" value="CAD9339722.1"/>
    <property type="molecule type" value="Transcribed_RNA"/>
</dbReference>
<name>A0A7S1ZIF9_9STRA</name>
<evidence type="ECO:0000313" key="1">
    <source>
        <dbReference type="EMBL" id="CAD9339722.1"/>
    </source>
</evidence>
<protein>
    <submittedName>
        <fullName evidence="1">Uncharacterized protein</fullName>
    </submittedName>
</protein>
<gene>
    <name evidence="1" type="ORF">DBRI1063_LOCUS15924</name>
</gene>
<accession>A0A7S1ZIF9</accession>
<proteinExistence type="predicted"/>
<reference evidence="1" key="1">
    <citation type="submission" date="2021-01" db="EMBL/GenBank/DDBJ databases">
        <authorList>
            <person name="Corre E."/>
            <person name="Pelletier E."/>
            <person name="Niang G."/>
            <person name="Scheremetjew M."/>
            <person name="Finn R."/>
            <person name="Kale V."/>
            <person name="Holt S."/>
            <person name="Cochrane G."/>
            <person name="Meng A."/>
            <person name="Brown T."/>
            <person name="Cohen L."/>
        </authorList>
    </citation>
    <scope>NUCLEOTIDE SEQUENCE</scope>
    <source>
        <strain evidence="1">Pop2</strain>
    </source>
</reference>
<sequence>MPLFVASMDSEDLSVSSNDEDVKRQLHYKDATKATEEKEHIIINTKDLEETISVTSSSLSSSSNWRVSTYFIHYPQEQNYNLNCSSSKDTTALHAEKIKDCISSALASATMQSSNMSHNNEDEEEEDILIDDITCECMTFDPAQSEWMAKFTREEDDEEDLDCSVYLLLHYNRYEDEKEEFILKMLLVHEKMSLTETQDVTVRLIYERVKRFVTTTLIKNQYHVANDGTFFDDDLH</sequence>
<dbReference type="AlphaFoldDB" id="A0A7S1ZIF9"/>
<organism evidence="1">
    <name type="scientific">Ditylum brightwellii</name>
    <dbReference type="NCBI Taxonomy" id="49249"/>
    <lineage>
        <taxon>Eukaryota</taxon>
        <taxon>Sar</taxon>
        <taxon>Stramenopiles</taxon>
        <taxon>Ochrophyta</taxon>
        <taxon>Bacillariophyta</taxon>
        <taxon>Mediophyceae</taxon>
        <taxon>Lithodesmiophycidae</taxon>
        <taxon>Lithodesmiales</taxon>
        <taxon>Lithodesmiaceae</taxon>
        <taxon>Ditylum</taxon>
    </lineage>
</organism>